<dbReference type="AlphaFoldDB" id="A0AAQ4D1E6"/>
<organism evidence="2 3">
    <name type="scientific">Amblyomma americanum</name>
    <name type="common">Lone star tick</name>
    <dbReference type="NCBI Taxonomy" id="6943"/>
    <lineage>
        <taxon>Eukaryota</taxon>
        <taxon>Metazoa</taxon>
        <taxon>Ecdysozoa</taxon>
        <taxon>Arthropoda</taxon>
        <taxon>Chelicerata</taxon>
        <taxon>Arachnida</taxon>
        <taxon>Acari</taxon>
        <taxon>Parasitiformes</taxon>
        <taxon>Ixodida</taxon>
        <taxon>Ixodoidea</taxon>
        <taxon>Ixodidae</taxon>
        <taxon>Amblyomminae</taxon>
        <taxon>Amblyomma</taxon>
    </lineage>
</organism>
<name>A0AAQ4D1E6_AMBAM</name>
<keyword evidence="3" id="KW-1185">Reference proteome</keyword>
<feature type="domain" description="DUF4806" evidence="1">
    <location>
        <begin position="201"/>
        <end position="277"/>
    </location>
</feature>
<reference evidence="2 3" key="1">
    <citation type="journal article" date="2023" name="Arcadia Sci">
        <title>De novo assembly of a long-read Amblyomma americanum tick genome.</title>
        <authorList>
            <person name="Chou S."/>
            <person name="Poskanzer K.E."/>
            <person name="Rollins M."/>
            <person name="Thuy-Boun P.S."/>
        </authorList>
    </citation>
    <scope>NUCLEOTIDE SEQUENCE [LARGE SCALE GENOMIC DNA]</scope>
    <source>
        <strain evidence="2">F_SG_1</strain>
        <tissue evidence="2">Salivary glands</tissue>
    </source>
</reference>
<evidence type="ECO:0000313" key="2">
    <source>
        <dbReference type="EMBL" id="KAK8756286.1"/>
    </source>
</evidence>
<evidence type="ECO:0000259" key="1">
    <source>
        <dbReference type="Pfam" id="PF16064"/>
    </source>
</evidence>
<dbReference type="Pfam" id="PF16064">
    <property type="entry name" value="DUF4806"/>
    <property type="match status" value="1"/>
</dbReference>
<dbReference type="PANTHER" id="PTHR34153">
    <property type="entry name" value="SI:CH211-262H13.3-RELATED-RELATED"/>
    <property type="match status" value="1"/>
</dbReference>
<accession>A0AAQ4D1E6</accession>
<dbReference type="Proteomes" id="UP001321473">
    <property type="component" value="Unassembled WGS sequence"/>
</dbReference>
<dbReference type="EMBL" id="JARKHS020036348">
    <property type="protein sequence ID" value="KAK8756286.1"/>
    <property type="molecule type" value="Genomic_DNA"/>
</dbReference>
<sequence>PLFLRGQCHCERASAALLPRCVRRVKGAILTQYSIASQANLTHKGLHGLPQKATLVHGCHNVLIHPNYLCGLPRVSSCWQIGWKSWFTQALVLLFLCFSGHARSLQSQRSDSLRGLVHSGQGRLSRLPQDSQPGQYVSQRGVAQSARGYDHESLAAMIRTEISMATRTILKEMAFLKAQNEVIISLFGQGEVDVEEPAQYSYPLMTVNDVEEVEKSLKNSEAARKQLCKVLSHIGGTTVRNTTANMLKHLLHDSVGVNYSLYGQKGKKALVSMELFKVIVESVRKNPNTHSASGMDVRSAVMAWLKNCQARLNTITKRTSSFQVDE</sequence>
<dbReference type="PANTHER" id="PTHR34153:SF2">
    <property type="entry name" value="SI:CH211-262H13.3-RELATED"/>
    <property type="match status" value="1"/>
</dbReference>
<protein>
    <recommendedName>
        <fullName evidence="1">DUF4806 domain-containing protein</fullName>
    </recommendedName>
</protein>
<gene>
    <name evidence="2" type="ORF">V5799_001012</name>
</gene>
<proteinExistence type="predicted"/>
<comment type="caution">
    <text evidence="2">The sequence shown here is derived from an EMBL/GenBank/DDBJ whole genome shotgun (WGS) entry which is preliminary data.</text>
</comment>
<dbReference type="InterPro" id="IPR032071">
    <property type="entry name" value="DUF4806"/>
</dbReference>
<feature type="non-terminal residue" evidence="2">
    <location>
        <position position="1"/>
    </location>
</feature>
<evidence type="ECO:0000313" key="3">
    <source>
        <dbReference type="Proteomes" id="UP001321473"/>
    </source>
</evidence>